<dbReference type="Gene3D" id="3.10.580.10">
    <property type="entry name" value="CBS-domain"/>
    <property type="match status" value="1"/>
</dbReference>
<dbReference type="SUPFAM" id="SSF54631">
    <property type="entry name" value="CBS-domain pair"/>
    <property type="match status" value="1"/>
</dbReference>
<dbReference type="PANTHER" id="PTHR41394">
    <property type="entry name" value="MAGNESIUM TRANSPORTER MGTE"/>
    <property type="match status" value="1"/>
</dbReference>
<dbReference type="GO" id="GO:0008324">
    <property type="term" value="F:monoatomic cation transmembrane transporter activity"/>
    <property type="evidence" value="ECO:0007669"/>
    <property type="project" value="InterPro"/>
</dbReference>
<dbReference type="Proteomes" id="UP000282106">
    <property type="component" value="Unassembled WGS sequence"/>
</dbReference>
<gene>
    <name evidence="11" type="ORF">ED208_00505</name>
</gene>
<feature type="transmembrane region" description="Helical" evidence="9">
    <location>
        <begin position="225"/>
        <end position="243"/>
    </location>
</feature>
<keyword evidence="5" id="KW-0460">Magnesium</keyword>
<dbReference type="AlphaFoldDB" id="A0A3N0VJW3"/>
<sequence>MPESDRPDDDLAGLLRELQGRSPPDAAARLADEPPARIEAALAALGPASAARIAAQLPGAIEEAGEVAELPGVVSELMEPPRGALPQETTVADTIVWLRAQPEPQQLTYLYALDAAQRLVGLVVMRELLLAEPGQTLAQVMLREPFRLAPETPVGEAVAATVRRHYPVYPVCDEAGRLVGIVRGWKLFEHQALELSAQSGRMVGIDKEERVGTPFWAAFRARHPWLQINLLTAFLAAFVVGAFEDTITQIVALAAFLPLLAGQSGNTGCQALAISLRGLTLGDFDSLPLARLLTKEALLGALNGLLTGLVAGAAMWWTAGGLDGNPQALKLALVIVLAMTGACLVSGLFGVLVPLALRRCGADPATASSIFLTTGTDIAGMGLMLVLATALVL</sequence>
<evidence type="ECO:0000256" key="1">
    <source>
        <dbReference type="ARBA" id="ARBA00004141"/>
    </source>
</evidence>
<keyword evidence="12" id="KW-1185">Reference proteome</keyword>
<keyword evidence="8" id="KW-0129">CBS domain</keyword>
<keyword evidence="3" id="KW-0813">Transport</keyword>
<dbReference type="EMBL" id="RJVO01000001">
    <property type="protein sequence ID" value="ROH93053.1"/>
    <property type="molecule type" value="Genomic_DNA"/>
</dbReference>
<evidence type="ECO:0000256" key="3">
    <source>
        <dbReference type="ARBA" id="ARBA00022448"/>
    </source>
</evidence>
<evidence type="ECO:0000256" key="9">
    <source>
        <dbReference type="SAM" id="Phobius"/>
    </source>
</evidence>
<dbReference type="RefSeq" id="WP_123209905.1">
    <property type="nucleotide sequence ID" value="NZ_RJVO01000001.1"/>
</dbReference>
<organism evidence="11 12">
    <name type="scientific">Stagnimonas aquatica</name>
    <dbReference type="NCBI Taxonomy" id="2689987"/>
    <lineage>
        <taxon>Bacteria</taxon>
        <taxon>Pseudomonadati</taxon>
        <taxon>Pseudomonadota</taxon>
        <taxon>Gammaproteobacteria</taxon>
        <taxon>Nevskiales</taxon>
        <taxon>Nevskiaceae</taxon>
        <taxon>Stagnimonas</taxon>
    </lineage>
</organism>
<comment type="subcellular location">
    <subcellularLocation>
        <location evidence="1">Membrane</location>
        <topology evidence="1">Multi-pass membrane protein</topology>
    </subcellularLocation>
</comment>
<dbReference type="InParanoid" id="A0A3N0VJW3"/>
<dbReference type="Gene3D" id="1.10.357.20">
    <property type="entry name" value="SLC41 divalent cation transporters, integral membrane domain"/>
    <property type="match status" value="1"/>
</dbReference>
<feature type="transmembrane region" description="Helical" evidence="9">
    <location>
        <begin position="369"/>
        <end position="392"/>
    </location>
</feature>
<evidence type="ECO:0000313" key="11">
    <source>
        <dbReference type="EMBL" id="ROH93053.1"/>
    </source>
</evidence>
<evidence type="ECO:0000256" key="4">
    <source>
        <dbReference type="ARBA" id="ARBA00022692"/>
    </source>
</evidence>
<evidence type="ECO:0000256" key="8">
    <source>
        <dbReference type="PROSITE-ProRule" id="PRU00703"/>
    </source>
</evidence>
<keyword evidence="4 9" id="KW-0812">Transmembrane</keyword>
<keyword evidence="7 9" id="KW-0472">Membrane</keyword>
<evidence type="ECO:0000256" key="7">
    <source>
        <dbReference type="ARBA" id="ARBA00023136"/>
    </source>
</evidence>
<feature type="transmembrane region" description="Helical" evidence="9">
    <location>
        <begin position="331"/>
        <end position="357"/>
    </location>
</feature>
<dbReference type="GO" id="GO:0016020">
    <property type="term" value="C:membrane"/>
    <property type="evidence" value="ECO:0007669"/>
    <property type="project" value="UniProtKB-SubCell"/>
</dbReference>
<dbReference type="Pfam" id="PF01769">
    <property type="entry name" value="MgtE"/>
    <property type="match status" value="1"/>
</dbReference>
<dbReference type="PROSITE" id="PS51371">
    <property type="entry name" value="CBS"/>
    <property type="match status" value="1"/>
</dbReference>
<evidence type="ECO:0000256" key="6">
    <source>
        <dbReference type="ARBA" id="ARBA00022989"/>
    </source>
</evidence>
<comment type="caution">
    <text evidence="11">The sequence shown here is derived from an EMBL/GenBank/DDBJ whole genome shotgun (WGS) entry which is preliminary data.</text>
</comment>
<proteinExistence type="inferred from homology"/>
<dbReference type="InterPro" id="IPR006667">
    <property type="entry name" value="SLC41_membr_dom"/>
</dbReference>
<dbReference type="PANTHER" id="PTHR41394:SF5">
    <property type="entry name" value="SLC41A_MGTE INTEGRAL MEMBRANE DOMAIN-CONTAINING PROTEIN"/>
    <property type="match status" value="1"/>
</dbReference>
<dbReference type="InterPro" id="IPR000644">
    <property type="entry name" value="CBS_dom"/>
</dbReference>
<feature type="transmembrane region" description="Helical" evidence="9">
    <location>
        <begin position="297"/>
        <end position="319"/>
    </location>
</feature>
<reference evidence="11 12" key="1">
    <citation type="submission" date="2018-10" db="EMBL/GenBank/DDBJ databases">
        <authorList>
            <person name="Chen W.-M."/>
        </authorList>
    </citation>
    <scope>NUCLEOTIDE SEQUENCE [LARGE SCALE GENOMIC DNA]</scope>
    <source>
        <strain evidence="11 12">THS-13</strain>
    </source>
</reference>
<dbReference type="InterPro" id="IPR046342">
    <property type="entry name" value="CBS_dom_sf"/>
</dbReference>
<feature type="domain" description="CBS" evidence="10">
    <location>
        <begin position="141"/>
        <end position="197"/>
    </location>
</feature>
<dbReference type="SUPFAM" id="SSF161093">
    <property type="entry name" value="MgtE membrane domain-like"/>
    <property type="match status" value="1"/>
</dbReference>
<evidence type="ECO:0000256" key="2">
    <source>
        <dbReference type="ARBA" id="ARBA00009749"/>
    </source>
</evidence>
<dbReference type="Pfam" id="PF00571">
    <property type="entry name" value="CBS"/>
    <property type="match status" value="1"/>
</dbReference>
<protein>
    <submittedName>
        <fullName evidence="11">Magnesium transporter</fullName>
    </submittedName>
</protein>
<evidence type="ECO:0000256" key="5">
    <source>
        <dbReference type="ARBA" id="ARBA00022842"/>
    </source>
</evidence>
<accession>A0A3N0VJW3</accession>
<comment type="similarity">
    <text evidence="2">Belongs to the SLC41A transporter family.</text>
</comment>
<evidence type="ECO:0000313" key="12">
    <source>
        <dbReference type="Proteomes" id="UP000282106"/>
    </source>
</evidence>
<dbReference type="InterPro" id="IPR036739">
    <property type="entry name" value="SLC41_membr_dom_sf"/>
</dbReference>
<evidence type="ECO:0000259" key="10">
    <source>
        <dbReference type="PROSITE" id="PS51371"/>
    </source>
</evidence>
<name>A0A3N0VJW3_9GAMM</name>
<keyword evidence="6 9" id="KW-1133">Transmembrane helix</keyword>